<gene>
    <name evidence="2" type="ORF">GRJ2_000257200</name>
</gene>
<dbReference type="PANTHER" id="PTHR33395">
    <property type="entry name" value="TRANSCRIPTASE, PUTATIVE-RELATED-RELATED"/>
    <property type="match status" value="1"/>
</dbReference>
<feature type="region of interest" description="Disordered" evidence="1">
    <location>
        <begin position="109"/>
        <end position="128"/>
    </location>
</feature>
<dbReference type="PANTHER" id="PTHR33395:SF22">
    <property type="entry name" value="REVERSE TRANSCRIPTASE DOMAIN-CONTAINING PROTEIN"/>
    <property type="match status" value="1"/>
</dbReference>
<protein>
    <submittedName>
        <fullName evidence="2">Uncharacterized protein</fullName>
    </submittedName>
</protein>
<accession>A0ABC9VX13</accession>
<keyword evidence="3" id="KW-1185">Reference proteome</keyword>
<proteinExistence type="predicted"/>
<dbReference type="AlphaFoldDB" id="A0ABC9VX13"/>
<comment type="caution">
    <text evidence="2">The sequence shown here is derived from an EMBL/GenBank/DDBJ whole genome shotgun (WGS) entry which is preliminary data.</text>
</comment>
<evidence type="ECO:0000256" key="1">
    <source>
        <dbReference type="SAM" id="MobiDB-lite"/>
    </source>
</evidence>
<reference evidence="2 3" key="1">
    <citation type="submission" date="2024-06" db="EMBL/GenBank/DDBJ databases">
        <title>The draft genome of Grus japonensis, version 3.</title>
        <authorList>
            <person name="Nabeshima K."/>
            <person name="Suzuki S."/>
            <person name="Onuma M."/>
        </authorList>
    </citation>
    <scope>NUCLEOTIDE SEQUENCE [LARGE SCALE GENOMIC DNA]</scope>
    <source>
        <strain evidence="2 3">451A</strain>
    </source>
</reference>
<organism evidence="2 3">
    <name type="scientific">Grus japonensis</name>
    <name type="common">Japanese crane</name>
    <name type="synonym">Red-crowned crane</name>
    <dbReference type="NCBI Taxonomy" id="30415"/>
    <lineage>
        <taxon>Eukaryota</taxon>
        <taxon>Metazoa</taxon>
        <taxon>Chordata</taxon>
        <taxon>Craniata</taxon>
        <taxon>Vertebrata</taxon>
        <taxon>Euteleostomi</taxon>
        <taxon>Archelosauria</taxon>
        <taxon>Archosauria</taxon>
        <taxon>Dinosauria</taxon>
        <taxon>Saurischia</taxon>
        <taxon>Theropoda</taxon>
        <taxon>Coelurosauria</taxon>
        <taxon>Aves</taxon>
        <taxon>Neognathae</taxon>
        <taxon>Neoaves</taxon>
        <taxon>Gruiformes</taxon>
        <taxon>Gruidae</taxon>
        <taxon>Grus</taxon>
    </lineage>
</organism>
<dbReference type="Proteomes" id="UP001623348">
    <property type="component" value="Unassembled WGS sequence"/>
</dbReference>
<evidence type="ECO:0000313" key="3">
    <source>
        <dbReference type="Proteomes" id="UP001623348"/>
    </source>
</evidence>
<name>A0ABC9VX13_GRUJA</name>
<evidence type="ECO:0000313" key="2">
    <source>
        <dbReference type="EMBL" id="GAB0177919.1"/>
    </source>
</evidence>
<dbReference type="EMBL" id="BAAFJT010000001">
    <property type="protein sequence ID" value="GAB0177919.1"/>
    <property type="molecule type" value="Genomic_DNA"/>
</dbReference>
<sequence length="128" mass="14224">MEDYFRTQLMREPAREGAPLDLLPVKREGLVGDVTVGGHLGHSDHEMTEFSILGEVRSGVSKTVTLDFWRADFGRLRSLVDRVPREAVLKGKGVQEGWTYCKKEILKAQSRLSPSAERQASGEADQPG</sequence>